<evidence type="ECO:0000313" key="3">
    <source>
        <dbReference type="Proteomes" id="UP000004550"/>
    </source>
</evidence>
<evidence type="ECO:0000259" key="1">
    <source>
        <dbReference type="Pfam" id="PF04230"/>
    </source>
</evidence>
<name>A0A1L5BNV2_SPHIB</name>
<feature type="domain" description="Polysaccharide pyruvyl transferase" evidence="1">
    <location>
        <begin position="22"/>
        <end position="294"/>
    </location>
</feature>
<dbReference type="Proteomes" id="UP000004550">
    <property type="component" value="Chromosome"/>
</dbReference>
<accession>A0A1L5BNV2</accession>
<gene>
    <name evidence="2" type="ORF">SIDU_08710</name>
</gene>
<dbReference type="GO" id="GO:0016740">
    <property type="term" value="F:transferase activity"/>
    <property type="evidence" value="ECO:0007669"/>
    <property type="project" value="UniProtKB-KW"/>
</dbReference>
<organism evidence="2 3">
    <name type="scientific">Sphingobium indicum (strain DSM 16412 / CCM 7286 / MTCC 6364 / B90A)</name>
    <dbReference type="NCBI Taxonomy" id="861109"/>
    <lineage>
        <taxon>Bacteria</taxon>
        <taxon>Pseudomonadati</taxon>
        <taxon>Pseudomonadota</taxon>
        <taxon>Alphaproteobacteria</taxon>
        <taxon>Sphingomonadales</taxon>
        <taxon>Sphingomonadaceae</taxon>
        <taxon>Sphingobium</taxon>
    </lineage>
</organism>
<dbReference type="EMBL" id="CP013070">
    <property type="protein sequence ID" value="APL94574.1"/>
    <property type="molecule type" value="Genomic_DNA"/>
</dbReference>
<reference evidence="2 3" key="1">
    <citation type="journal article" date="2012" name="J. Bacteriol.">
        <title>Genome sequence of Sphingobium indicum B90A, a hexachlorocyclohexane-degrading bacterium.</title>
        <authorList>
            <person name="Anand S."/>
            <person name="Sangwan N."/>
            <person name="Lata P."/>
            <person name="Kaur J."/>
            <person name="Dua A."/>
            <person name="Singh A.K."/>
            <person name="Verma M."/>
            <person name="Kaur J."/>
            <person name="Khurana J.P."/>
            <person name="Khurana P."/>
            <person name="Mathur S."/>
            <person name="Lal R."/>
        </authorList>
    </citation>
    <scope>NUCLEOTIDE SEQUENCE [LARGE SCALE GENOMIC DNA]</scope>
    <source>
        <strain evidence="3">DSM 16412 / CCM 7286 / MTCC 6364 / B90A</strain>
    </source>
</reference>
<dbReference type="KEGG" id="sinb:SIDU_08710"/>
<dbReference type="RefSeq" id="WP_007687232.1">
    <property type="nucleotide sequence ID" value="NZ_CP013070.1"/>
</dbReference>
<dbReference type="InterPro" id="IPR007345">
    <property type="entry name" value="Polysacch_pyruvyl_Trfase"/>
</dbReference>
<proteinExistence type="predicted"/>
<keyword evidence="2" id="KW-0808">Transferase</keyword>
<evidence type="ECO:0000313" key="2">
    <source>
        <dbReference type="EMBL" id="APL94574.1"/>
    </source>
</evidence>
<protein>
    <submittedName>
        <fullName evidence="2">Polysaccharide pyruvyl transferase</fullName>
    </submittedName>
</protein>
<sequence length="362" mass="40779">MPPARGIEMRRLGVLTFHRCINYGSYWQARCLVEGLRGMGVEAELLDHDSPRVTRAELRCALSPTLPQRTPRSDFPAYARKTRKFREAFERLPLSRRFPIDRPEEMGDYDAVIVGSDEVWNLRHPWYGGCPAFYGTGVRGTLISYAASFGNQNASDGLSDHWASQIGNFASISVRDENSRRMIRTALGHDPDVVLDPCLQFPGPAARRGASGEGYVALYGHNFPEWFCLSVRHWARARGLPIRSIGYRNDWADEQWLEAGPLEFAELMAGADAVVTNFFHGCVFALLNGRPFVAAPSAYRMNKVRDLMQGLGAERHMILPEDDDRTVARRLDEPPAPAVRQRIDRLRARSSDFLRRALAMAS</sequence>
<dbReference type="Pfam" id="PF04230">
    <property type="entry name" value="PS_pyruv_trans"/>
    <property type="match status" value="1"/>
</dbReference>
<dbReference type="AlphaFoldDB" id="A0A1L5BNV2"/>